<dbReference type="Gene3D" id="1.10.110.10">
    <property type="entry name" value="Plant lipid-transfer and hydrophobic proteins"/>
    <property type="match status" value="1"/>
</dbReference>
<protein>
    <recommendedName>
        <fullName evidence="2">Bifunctional inhibitor/plant lipid transfer protein/seed storage helical domain-containing protein</fullName>
    </recommendedName>
</protein>
<evidence type="ECO:0000256" key="1">
    <source>
        <dbReference type="SAM" id="SignalP"/>
    </source>
</evidence>
<accession>A0A0D9XID3</accession>
<dbReference type="CDD" id="cd00010">
    <property type="entry name" value="AAI_LTSS"/>
    <property type="match status" value="1"/>
</dbReference>
<sequence>MARIILVVAVVALAAVVAQAAMAQGPAMAPAAMAPPPPPLSTGAGGMPGNLPCVAELAPCANFYQNASVKPAESCCAPLRKAYDGELGCLCSVLTNPALVAAVGIDMKKGISLSSEQFSNVA</sequence>
<evidence type="ECO:0000259" key="2">
    <source>
        <dbReference type="Pfam" id="PF14368"/>
    </source>
</evidence>
<reference evidence="3 4" key="1">
    <citation type="submission" date="2012-08" db="EMBL/GenBank/DDBJ databases">
        <title>Oryza genome evolution.</title>
        <authorList>
            <person name="Wing R.A."/>
        </authorList>
    </citation>
    <scope>NUCLEOTIDE SEQUENCE</scope>
</reference>
<organism evidence="3 4">
    <name type="scientific">Leersia perrieri</name>
    <dbReference type="NCBI Taxonomy" id="77586"/>
    <lineage>
        <taxon>Eukaryota</taxon>
        <taxon>Viridiplantae</taxon>
        <taxon>Streptophyta</taxon>
        <taxon>Embryophyta</taxon>
        <taxon>Tracheophyta</taxon>
        <taxon>Spermatophyta</taxon>
        <taxon>Magnoliopsida</taxon>
        <taxon>Liliopsida</taxon>
        <taxon>Poales</taxon>
        <taxon>Poaceae</taxon>
        <taxon>BOP clade</taxon>
        <taxon>Oryzoideae</taxon>
        <taxon>Oryzeae</taxon>
        <taxon>Oryzinae</taxon>
        <taxon>Leersia</taxon>
    </lineage>
</organism>
<dbReference type="Proteomes" id="UP000032180">
    <property type="component" value="Chromosome 10"/>
</dbReference>
<dbReference type="AlphaFoldDB" id="A0A0D9XID3"/>
<feature type="chain" id="PRO_5002350064" description="Bifunctional inhibitor/plant lipid transfer protein/seed storage helical domain-containing protein" evidence="1">
    <location>
        <begin position="21"/>
        <end position="122"/>
    </location>
</feature>
<dbReference type="Pfam" id="PF14368">
    <property type="entry name" value="LTP_2"/>
    <property type="match status" value="1"/>
</dbReference>
<dbReference type="InterPro" id="IPR036312">
    <property type="entry name" value="Bifun_inhib/LTP/seed_sf"/>
</dbReference>
<reference evidence="3" key="3">
    <citation type="submission" date="2015-04" db="UniProtKB">
        <authorList>
            <consortium name="EnsemblPlants"/>
        </authorList>
    </citation>
    <scope>IDENTIFICATION</scope>
</reference>
<keyword evidence="4" id="KW-1185">Reference proteome</keyword>
<evidence type="ECO:0000313" key="3">
    <source>
        <dbReference type="EnsemblPlants" id="LPERR10G03440.1"/>
    </source>
</evidence>
<evidence type="ECO:0000313" key="4">
    <source>
        <dbReference type="Proteomes" id="UP000032180"/>
    </source>
</evidence>
<dbReference type="InterPro" id="IPR016140">
    <property type="entry name" value="Bifunc_inhib/LTP/seed_store"/>
</dbReference>
<feature type="signal peptide" evidence="1">
    <location>
        <begin position="1"/>
        <end position="20"/>
    </location>
</feature>
<reference evidence="4" key="2">
    <citation type="submission" date="2013-12" db="EMBL/GenBank/DDBJ databases">
        <authorList>
            <person name="Yu Y."/>
            <person name="Lee S."/>
            <person name="de Baynast K."/>
            <person name="Wissotski M."/>
            <person name="Liu L."/>
            <person name="Talag J."/>
            <person name="Goicoechea J."/>
            <person name="Angelova A."/>
            <person name="Jetty R."/>
            <person name="Kudrna D."/>
            <person name="Golser W."/>
            <person name="Rivera L."/>
            <person name="Zhang J."/>
            <person name="Wing R."/>
        </authorList>
    </citation>
    <scope>NUCLEOTIDE SEQUENCE</scope>
</reference>
<dbReference type="HOGENOM" id="CLU_2030049_0_0_1"/>
<keyword evidence="1" id="KW-0732">Signal</keyword>
<feature type="domain" description="Bifunctional inhibitor/plant lipid transfer protein/seed storage helical" evidence="2">
    <location>
        <begin position="45"/>
        <end position="115"/>
    </location>
</feature>
<dbReference type="EnsemblPlants" id="LPERR10G03440.1">
    <property type="protein sequence ID" value="LPERR10G03440.1"/>
    <property type="gene ID" value="LPERR10G03440"/>
</dbReference>
<dbReference type="SUPFAM" id="SSF47699">
    <property type="entry name" value="Bifunctional inhibitor/lipid-transfer protein/seed storage 2S albumin"/>
    <property type="match status" value="1"/>
</dbReference>
<proteinExistence type="predicted"/>
<name>A0A0D9XID3_9ORYZ</name>
<dbReference type="Gramene" id="LPERR10G03440.1">
    <property type="protein sequence ID" value="LPERR10G03440.1"/>
    <property type="gene ID" value="LPERR10G03440"/>
</dbReference>